<keyword evidence="9 11" id="KW-0472">Membrane</keyword>
<evidence type="ECO:0000256" key="11">
    <source>
        <dbReference type="SAM" id="Phobius"/>
    </source>
</evidence>
<gene>
    <name evidence="13" type="ORF">KQX54_018606</name>
</gene>
<dbReference type="GO" id="GO:0008270">
    <property type="term" value="F:zinc ion binding"/>
    <property type="evidence" value="ECO:0007669"/>
    <property type="project" value="UniProtKB-KW"/>
</dbReference>
<keyword evidence="5" id="KW-0863">Zinc-finger</keyword>
<keyword evidence="14" id="KW-1185">Reference proteome</keyword>
<dbReference type="PROSITE" id="PS51292">
    <property type="entry name" value="ZF_RING_CH"/>
    <property type="match status" value="1"/>
</dbReference>
<dbReference type="SUPFAM" id="SSF57850">
    <property type="entry name" value="RING/U-box"/>
    <property type="match status" value="1"/>
</dbReference>
<keyword evidence="6" id="KW-0833">Ubl conjugation pathway</keyword>
<keyword evidence="7" id="KW-0862">Zinc</keyword>
<feature type="region of interest" description="Disordered" evidence="10">
    <location>
        <begin position="232"/>
        <end position="264"/>
    </location>
</feature>
<dbReference type="InterPro" id="IPR013083">
    <property type="entry name" value="Znf_RING/FYVE/PHD"/>
</dbReference>
<dbReference type="AlphaFoldDB" id="A0AAV7I3J2"/>
<dbReference type="GO" id="GO:0004842">
    <property type="term" value="F:ubiquitin-protein transferase activity"/>
    <property type="evidence" value="ECO:0007669"/>
    <property type="project" value="TreeGrafter"/>
</dbReference>
<evidence type="ECO:0000313" key="14">
    <source>
        <dbReference type="Proteomes" id="UP000826195"/>
    </source>
</evidence>
<dbReference type="GO" id="GO:0016020">
    <property type="term" value="C:membrane"/>
    <property type="evidence" value="ECO:0007669"/>
    <property type="project" value="UniProtKB-SubCell"/>
</dbReference>
<feature type="region of interest" description="Disordered" evidence="10">
    <location>
        <begin position="25"/>
        <end position="45"/>
    </location>
</feature>
<dbReference type="GO" id="GO:0016567">
    <property type="term" value="P:protein ubiquitination"/>
    <property type="evidence" value="ECO:0007669"/>
    <property type="project" value="TreeGrafter"/>
</dbReference>
<proteinExistence type="predicted"/>
<evidence type="ECO:0000256" key="7">
    <source>
        <dbReference type="ARBA" id="ARBA00022833"/>
    </source>
</evidence>
<dbReference type="PANTHER" id="PTHR46065:SF3">
    <property type="entry name" value="FI20425P1"/>
    <property type="match status" value="1"/>
</dbReference>
<evidence type="ECO:0000256" key="8">
    <source>
        <dbReference type="ARBA" id="ARBA00022989"/>
    </source>
</evidence>
<feature type="compositionally biased region" description="Low complexity" evidence="10">
    <location>
        <begin position="33"/>
        <end position="42"/>
    </location>
</feature>
<keyword evidence="3 11" id="KW-0812">Transmembrane</keyword>
<evidence type="ECO:0000256" key="2">
    <source>
        <dbReference type="ARBA" id="ARBA00022679"/>
    </source>
</evidence>
<protein>
    <recommendedName>
        <fullName evidence="12">RING-CH-type domain-containing protein</fullName>
    </recommendedName>
</protein>
<dbReference type="SMART" id="SM00744">
    <property type="entry name" value="RINGv"/>
    <property type="match status" value="1"/>
</dbReference>
<dbReference type="Gene3D" id="3.30.40.10">
    <property type="entry name" value="Zinc/RING finger domain, C3HC4 (zinc finger)"/>
    <property type="match status" value="1"/>
</dbReference>
<comment type="subcellular location">
    <subcellularLocation>
        <location evidence="1">Membrane</location>
        <topology evidence="1">Multi-pass membrane protein</topology>
    </subcellularLocation>
</comment>
<evidence type="ECO:0000259" key="12">
    <source>
        <dbReference type="PROSITE" id="PS51292"/>
    </source>
</evidence>
<dbReference type="EMBL" id="JAHXZJ010002609">
    <property type="protein sequence ID" value="KAH0540620.1"/>
    <property type="molecule type" value="Genomic_DNA"/>
</dbReference>
<accession>A0AAV7I3J2</accession>
<sequence>MFESETEIPEGEGFSHHRALASTEDLSPQVRGSQNSSSPSDSPAQVERCLSPSLISVGSCVCRICHRPSGITEKLVSPCRCKGTLAYVHLSCLERWLNQSCRNHCELCRYRFNAVETPRYHWKDSLRIWMRHPRNLHHLKSDLAVVILLTIVTTGLVVVCLLGMRYFIIEGRKIGISRLWTRGAIVFFIAVVILGYCTTVYLLVKDQLAPWHRWWKNTVDIRLVIEPQQQQQQQQHQHQRTSQESEVVGQLGEETADRTSAPTLEESTIAIDGIQVVDVKAEKAPEFKVPVSSF</sequence>
<dbReference type="InterPro" id="IPR011016">
    <property type="entry name" value="Znf_RING-CH"/>
</dbReference>
<reference evidence="13 14" key="1">
    <citation type="journal article" date="2021" name="J. Hered.">
        <title>A chromosome-level genome assembly of the parasitoid wasp, Cotesia glomerata (Hymenoptera: Braconidae).</title>
        <authorList>
            <person name="Pinto B.J."/>
            <person name="Weis J.J."/>
            <person name="Gamble T."/>
            <person name="Ode P.J."/>
            <person name="Paul R."/>
            <person name="Zaspel J.M."/>
        </authorList>
    </citation>
    <scope>NUCLEOTIDE SEQUENCE [LARGE SCALE GENOMIC DNA]</scope>
    <source>
        <strain evidence="13">CgM1</strain>
    </source>
</reference>
<evidence type="ECO:0000256" key="1">
    <source>
        <dbReference type="ARBA" id="ARBA00004141"/>
    </source>
</evidence>
<keyword evidence="8 11" id="KW-1133">Transmembrane helix</keyword>
<comment type="caution">
    <text evidence="13">The sequence shown here is derived from an EMBL/GenBank/DDBJ whole genome shotgun (WGS) entry which is preliminary data.</text>
</comment>
<name>A0AAV7I3J2_COTGL</name>
<evidence type="ECO:0000256" key="10">
    <source>
        <dbReference type="SAM" id="MobiDB-lite"/>
    </source>
</evidence>
<keyword evidence="4" id="KW-0479">Metal-binding</keyword>
<dbReference type="PANTHER" id="PTHR46065">
    <property type="entry name" value="E3 UBIQUITIN-PROTEIN LIGASE MARCH 2/3 FAMILY MEMBER"/>
    <property type="match status" value="1"/>
</dbReference>
<dbReference type="Proteomes" id="UP000826195">
    <property type="component" value="Unassembled WGS sequence"/>
</dbReference>
<dbReference type="Pfam" id="PF12906">
    <property type="entry name" value="RINGv"/>
    <property type="match status" value="1"/>
</dbReference>
<feature type="transmembrane region" description="Helical" evidence="11">
    <location>
        <begin position="180"/>
        <end position="204"/>
    </location>
</feature>
<feature type="transmembrane region" description="Helical" evidence="11">
    <location>
        <begin position="143"/>
        <end position="168"/>
    </location>
</feature>
<keyword evidence="2" id="KW-0808">Transferase</keyword>
<evidence type="ECO:0000256" key="9">
    <source>
        <dbReference type="ARBA" id="ARBA00023136"/>
    </source>
</evidence>
<organism evidence="13 14">
    <name type="scientific">Cotesia glomerata</name>
    <name type="common">Lepidopteran parasitic wasp</name>
    <name type="synonym">Apanteles glomeratus</name>
    <dbReference type="NCBI Taxonomy" id="32391"/>
    <lineage>
        <taxon>Eukaryota</taxon>
        <taxon>Metazoa</taxon>
        <taxon>Ecdysozoa</taxon>
        <taxon>Arthropoda</taxon>
        <taxon>Hexapoda</taxon>
        <taxon>Insecta</taxon>
        <taxon>Pterygota</taxon>
        <taxon>Neoptera</taxon>
        <taxon>Endopterygota</taxon>
        <taxon>Hymenoptera</taxon>
        <taxon>Apocrita</taxon>
        <taxon>Ichneumonoidea</taxon>
        <taxon>Braconidae</taxon>
        <taxon>Microgastrinae</taxon>
        <taxon>Cotesia</taxon>
    </lineage>
</organism>
<evidence type="ECO:0000256" key="5">
    <source>
        <dbReference type="ARBA" id="ARBA00022771"/>
    </source>
</evidence>
<evidence type="ECO:0000256" key="6">
    <source>
        <dbReference type="ARBA" id="ARBA00022786"/>
    </source>
</evidence>
<evidence type="ECO:0000313" key="13">
    <source>
        <dbReference type="EMBL" id="KAH0540620.1"/>
    </source>
</evidence>
<evidence type="ECO:0000256" key="3">
    <source>
        <dbReference type="ARBA" id="ARBA00022692"/>
    </source>
</evidence>
<feature type="domain" description="RING-CH-type" evidence="12">
    <location>
        <begin position="54"/>
        <end position="115"/>
    </location>
</feature>
<evidence type="ECO:0000256" key="4">
    <source>
        <dbReference type="ARBA" id="ARBA00022723"/>
    </source>
</evidence>